<dbReference type="InterPro" id="IPR036188">
    <property type="entry name" value="FAD/NAD-bd_sf"/>
</dbReference>
<evidence type="ECO:0000256" key="1">
    <source>
        <dbReference type="ARBA" id="ARBA00010790"/>
    </source>
</evidence>
<dbReference type="GO" id="GO:0016614">
    <property type="term" value="F:oxidoreductase activity, acting on CH-OH group of donors"/>
    <property type="evidence" value="ECO:0007669"/>
    <property type="project" value="InterPro"/>
</dbReference>
<reference evidence="5" key="1">
    <citation type="submission" date="2016-02" db="EMBL/GenBank/DDBJ databases">
        <title>Draft genome sequence of Microdochium bolleyi, a fungal endophyte of beachgrass.</title>
        <authorList>
            <consortium name="DOE Joint Genome Institute"/>
            <person name="David A.S."/>
            <person name="May G."/>
            <person name="Haridas S."/>
            <person name="Lim J."/>
            <person name="Wang M."/>
            <person name="Labutti K."/>
            <person name="Lipzen A."/>
            <person name="Barry K."/>
            <person name="Grigoriev I.V."/>
        </authorList>
    </citation>
    <scope>NUCLEOTIDE SEQUENCE [LARGE SCALE GENOMIC DNA]</scope>
    <source>
        <strain evidence="5">J235TASD1</strain>
    </source>
</reference>
<dbReference type="OrthoDB" id="269227at2759"/>
<dbReference type="EMBL" id="KQ964259">
    <property type="protein sequence ID" value="KXJ88088.1"/>
    <property type="molecule type" value="Genomic_DNA"/>
</dbReference>
<dbReference type="PROSITE" id="PS00624">
    <property type="entry name" value="GMC_OXRED_2"/>
    <property type="match status" value="1"/>
</dbReference>
<dbReference type="InterPro" id="IPR000172">
    <property type="entry name" value="GMC_OxRdtase_N"/>
</dbReference>
<dbReference type="InterPro" id="IPR012132">
    <property type="entry name" value="GMC_OxRdtase"/>
</dbReference>
<evidence type="ECO:0000259" key="3">
    <source>
        <dbReference type="PROSITE" id="PS00624"/>
    </source>
</evidence>
<gene>
    <name evidence="4" type="ORF">Micbo1qcDRAFT_151119</name>
</gene>
<dbReference type="Gene3D" id="3.50.50.60">
    <property type="entry name" value="FAD/NAD(P)-binding domain"/>
    <property type="match status" value="1"/>
</dbReference>
<feature type="chain" id="PRO_5007293095" description="Glucose-methanol-choline oxidoreductase N-terminal domain-containing protein" evidence="2">
    <location>
        <begin position="18"/>
        <end position="673"/>
    </location>
</feature>
<feature type="domain" description="Glucose-methanol-choline oxidoreductase N-terminal" evidence="3">
    <location>
        <begin position="364"/>
        <end position="378"/>
    </location>
</feature>
<comment type="similarity">
    <text evidence="1">Belongs to the GMC oxidoreductase family.</text>
</comment>
<keyword evidence="2" id="KW-0732">Signal</keyword>
<evidence type="ECO:0000256" key="2">
    <source>
        <dbReference type="SAM" id="SignalP"/>
    </source>
</evidence>
<dbReference type="InterPro" id="IPR007867">
    <property type="entry name" value="GMC_OxRtase_C"/>
</dbReference>
<sequence>MYSSSWLARSVVVVCQAALLVPSPASLLVSAKPCTPKDVYDYIVVGSGPGGGVVASNLALAGHSVMLIEAGSDDSANLGTVLPALQYPADPALKWSFFVQHHTDPEVEKKNRLLVWTLPSGDYWMGSAEKAPQGAELNGIWYPRGAGLGGSALVNAMASVLPNDADWAEIANISGDQTWAPQHMRDIFIKVERNRYLRANDSRAGHGFNGFMDIGLGDSDFYKTQPGRLAFLGQLASDQAGVQLSEEQVLAQLERDGNYLGASRDSALGTYGLPMHNNNAGRRWSPRDLVLDTVGAGHKLKLQLESLATKILFDQTSASPRAIGVEYLEGKGVYKGTWEYAKRPAPQGTLKRAFARKEVIVSGGAFNTPQLLQLSGVGDAEHLKSLGIKVVANLPGVGRNLRDNQELPVAGLSPQNITTTGRDPAWATCTRGAPGDPCLEAWKNGQGPYAAPSGNSESAFLKTDHSPNGARDVITFGPPGVLRGFFPPTNQTDVGLFTDLPSTLWRSLARMSVQSNAGYVKIKSSDPTDIPEINIAQYESPVGGDVDLGAMMDAVAWVRRNMAALPAPFGPVETIIEPPCPSGWDRATGYCSDPEEDKQWIYEQSFGHHVVGTCKIGPASDKLAVLDSKFRVHGIKGLRVVDASIFPISPGGFPALPTVIIGQKASDDILADA</sequence>
<protein>
    <recommendedName>
        <fullName evidence="3">Glucose-methanol-choline oxidoreductase N-terminal domain-containing protein</fullName>
    </recommendedName>
</protein>
<accession>A0A136ITB1</accession>
<dbReference type="Gene3D" id="3.30.560.10">
    <property type="entry name" value="Glucose Oxidase, domain 3"/>
    <property type="match status" value="1"/>
</dbReference>
<dbReference type="SUPFAM" id="SSF51905">
    <property type="entry name" value="FAD/NAD(P)-binding domain"/>
    <property type="match status" value="1"/>
</dbReference>
<keyword evidence="5" id="KW-1185">Reference proteome</keyword>
<name>A0A136ITB1_9PEZI</name>
<dbReference type="STRING" id="196109.A0A136ITB1"/>
<dbReference type="PANTHER" id="PTHR11552:SF80">
    <property type="entry name" value="GMC OXIDOREDUCTASE"/>
    <property type="match status" value="1"/>
</dbReference>
<dbReference type="Pfam" id="PF05199">
    <property type="entry name" value="GMC_oxred_C"/>
    <property type="match status" value="1"/>
</dbReference>
<proteinExistence type="inferred from homology"/>
<dbReference type="Proteomes" id="UP000070501">
    <property type="component" value="Unassembled WGS sequence"/>
</dbReference>
<dbReference type="PANTHER" id="PTHR11552">
    <property type="entry name" value="GLUCOSE-METHANOL-CHOLINE GMC OXIDOREDUCTASE"/>
    <property type="match status" value="1"/>
</dbReference>
<dbReference type="Pfam" id="PF00732">
    <property type="entry name" value="GMC_oxred_N"/>
    <property type="match status" value="1"/>
</dbReference>
<dbReference type="GO" id="GO:0050660">
    <property type="term" value="F:flavin adenine dinucleotide binding"/>
    <property type="evidence" value="ECO:0007669"/>
    <property type="project" value="InterPro"/>
</dbReference>
<evidence type="ECO:0000313" key="4">
    <source>
        <dbReference type="EMBL" id="KXJ88088.1"/>
    </source>
</evidence>
<feature type="signal peptide" evidence="2">
    <location>
        <begin position="1"/>
        <end position="17"/>
    </location>
</feature>
<dbReference type="InParanoid" id="A0A136ITB1"/>
<organism evidence="4 5">
    <name type="scientific">Microdochium bolleyi</name>
    <dbReference type="NCBI Taxonomy" id="196109"/>
    <lineage>
        <taxon>Eukaryota</taxon>
        <taxon>Fungi</taxon>
        <taxon>Dikarya</taxon>
        <taxon>Ascomycota</taxon>
        <taxon>Pezizomycotina</taxon>
        <taxon>Sordariomycetes</taxon>
        <taxon>Xylariomycetidae</taxon>
        <taxon>Xylariales</taxon>
        <taxon>Microdochiaceae</taxon>
        <taxon>Microdochium</taxon>
    </lineage>
</organism>
<evidence type="ECO:0000313" key="5">
    <source>
        <dbReference type="Proteomes" id="UP000070501"/>
    </source>
</evidence>
<dbReference type="AlphaFoldDB" id="A0A136ITB1"/>
<dbReference type="PIRSF" id="PIRSF000137">
    <property type="entry name" value="Alcohol_oxidase"/>
    <property type="match status" value="1"/>
</dbReference>